<dbReference type="Pfam" id="PF00291">
    <property type="entry name" value="PALP"/>
    <property type="match status" value="1"/>
</dbReference>
<gene>
    <name evidence="2" type="ORF">CCACVL1_27751</name>
</gene>
<keyword evidence="3" id="KW-1185">Reference proteome</keyword>
<name>A0A1R3G8W1_COCAP</name>
<accession>A0A1R3G8W1</accession>
<dbReference type="Gene3D" id="3.40.50.1100">
    <property type="match status" value="1"/>
</dbReference>
<protein>
    <submittedName>
        <fullName evidence="2">Tryptophan synthase beta subunit-like PLP-dependent enzymes superfamily</fullName>
    </submittedName>
</protein>
<organism evidence="2 3">
    <name type="scientific">Corchorus capsularis</name>
    <name type="common">Jute</name>
    <dbReference type="NCBI Taxonomy" id="210143"/>
    <lineage>
        <taxon>Eukaryota</taxon>
        <taxon>Viridiplantae</taxon>
        <taxon>Streptophyta</taxon>
        <taxon>Embryophyta</taxon>
        <taxon>Tracheophyta</taxon>
        <taxon>Spermatophyta</taxon>
        <taxon>Magnoliopsida</taxon>
        <taxon>eudicotyledons</taxon>
        <taxon>Gunneridae</taxon>
        <taxon>Pentapetalae</taxon>
        <taxon>rosids</taxon>
        <taxon>malvids</taxon>
        <taxon>Malvales</taxon>
        <taxon>Malvaceae</taxon>
        <taxon>Grewioideae</taxon>
        <taxon>Apeibeae</taxon>
        <taxon>Corchorus</taxon>
    </lineage>
</organism>
<dbReference type="PANTHER" id="PTHR10314">
    <property type="entry name" value="CYSTATHIONINE BETA-SYNTHASE"/>
    <property type="match status" value="1"/>
</dbReference>
<dbReference type="Gramene" id="OMO54538">
    <property type="protein sequence ID" value="OMO54538"/>
    <property type="gene ID" value="CCACVL1_27751"/>
</dbReference>
<dbReference type="SUPFAM" id="SSF53686">
    <property type="entry name" value="Tryptophan synthase beta subunit-like PLP-dependent enzymes"/>
    <property type="match status" value="1"/>
</dbReference>
<evidence type="ECO:0000313" key="2">
    <source>
        <dbReference type="EMBL" id="OMO54538.1"/>
    </source>
</evidence>
<sequence length="312" mass="33236">MGRRKLGFWVLIIESERGIGSPLGGWEMLKSATAARKQWKIAMRAFLRPTSDSSNASTVSLASLTFKRLYGVEPVESPILSGGKPGPHKIQGIGAGFIPGVLEVNIIDEVVQVSSDEAIETAKLLALKEGLLVGISSGAATAAAIKIAKRPENAGKLIVVVVLNIGCGENSLKEGSRTKVHYANIQASGLSLNWFGEVRGMALRQCRHSLNPVVVLNIGNLSRLRLALSASRLSDLTCFIVASSLLFENMKNVLIAASFIHLKHKEHAKYTSDLTTVNPRILLSGPAGLKSVFETSLRALIKGAEAMYGAGA</sequence>
<evidence type="ECO:0000259" key="1">
    <source>
        <dbReference type="Pfam" id="PF00291"/>
    </source>
</evidence>
<dbReference type="Proteomes" id="UP000188268">
    <property type="component" value="Unassembled WGS sequence"/>
</dbReference>
<feature type="domain" description="Tryptophan synthase beta chain-like PALP" evidence="1">
    <location>
        <begin position="68"/>
        <end position="162"/>
    </location>
</feature>
<dbReference type="STRING" id="210143.A0A1R3G8W1"/>
<dbReference type="InterPro" id="IPR050214">
    <property type="entry name" value="Cys_Synth/Cystath_Beta-Synth"/>
</dbReference>
<dbReference type="OrthoDB" id="10259545at2759"/>
<reference evidence="2 3" key="1">
    <citation type="submission" date="2013-09" db="EMBL/GenBank/DDBJ databases">
        <title>Corchorus capsularis genome sequencing.</title>
        <authorList>
            <person name="Alam M."/>
            <person name="Haque M.S."/>
            <person name="Islam M.S."/>
            <person name="Emdad E.M."/>
            <person name="Islam M.M."/>
            <person name="Ahmed B."/>
            <person name="Halim A."/>
            <person name="Hossen Q.M.M."/>
            <person name="Hossain M.Z."/>
            <person name="Ahmed R."/>
            <person name="Khan M.M."/>
            <person name="Islam R."/>
            <person name="Rashid M.M."/>
            <person name="Khan S.A."/>
            <person name="Rahman M.S."/>
            <person name="Alam M."/>
        </authorList>
    </citation>
    <scope>NUCLEOTIDE SEQUENCE [LARGE SCALE GENOMIC DNA]</scope>
    <source>
        <strain evidence="3">cv. CVL-1</strain>
        <tissue evidence="2">Whole seedling</tissue>
    </source>
</reference>
<evidence type="ECO:0000313" key="3">
    <source>
        <dbReference type="Proteomes" id="UP000188268"/>
    </source>
</evidence>
<dbReference type="InterPro" id="IPR001926">
    <property type="entry name" value="TrpB-like_PALP"/>
</dbReference>
<dbReference type="EMBL" id="AWWV01014943">
    <property type="protein sequence ID" value="OMO54538.1"/>
    <property type="molecule type" value="Genomic_DNA"/>
</dbReference>
<proteinExistence type="predicted"/>
<dbReference type="AlphaFoldDB" id="A0A1R3G8W1"/>
<comment type="caution">
    <text evidence="2">The sequence shown here is derived from an EMBL/GenBank/DDBJ whole genome shotgun (WGS) entry which is preliminary data.</text>
</comment>
<dbReference type="InterPro" id="IPR036052">
    <property type="entry name" value="TrpB-like_PALP_sf"/>
</dbReference>